<organism evidence="9 10">
    <name type="scientific">Streptomyces xanthii</name>
    <dbReference type="NCBI Taxonomy" id="2768069"/>
    <lineage>
        <taxon>Bacteria</taxon>
        <taxon>Bacillati</taxon>
        <taxon>Actinomycetota</taxon>
        <taxon>Actinomycetes</taxon>
        <taxon>Kitasatosporales</taxon>
        <taxon>Streptomycetaceae</taxon>
        <taxon>Streptomyces</taxon>
    </lineage>
</organism>
<gene>
    <name evidence="9" type="ORF">IAG42_32945</name>
</gene>
<dbReference type="CDD" id="cd14014">
    <property type="entry name" value="STKc_PknB_like"/>
    <property type="match status" value="1"/>
</dbReference>
<sequence>MPRSHDGAKRGAALVEPLEATDPQRVGPFQLLGRLGAGAMGRVYLARSESGRTAAVKVVHEEHTSDRTFRDRFRREVESARRVGDAYTARVLDADPEAARPWIATGYVPGVPLEQLVRENGPLPAGTVKVLAHGLLRALRTVHEADVVHRDLKPSNVMVTVEGPRVIDFGIARALETSAEPRLTGTGMVVGTPGFMAPEQVRGDKVGPKADVFALGCVLTWALTGRLPHGEPASNNHSLMYTIVHDAPKLSLIEDEDLRAFVGRCLVKDAGERPDVETLLAGLPWPEDGARDSEWLPPAVVVRLARQTALLLEIEAPEDVPPAPDADEPASGDASAPRAPSPAPATTTASGHNKTAWIVLAAVLAVLMTSGTVYYFVSQRPDSSDLAEGPTGTATPSVTASAGTASPSASGTKDAGKKEKDEPKGARSDAPEDGGAGPTARPAEAADGDGADAPAGGAGDGGDGSGSSSSGGGEAESNGVPSYFVGTWKNDATFGRPSRITVQRASPGDPAVTFRSTTGAGTPCVYVARLISVQNGGARLNLDTGDLDESRSSMGCTSLAASYLDADEPSGLDYFENKDFTADNNAWKYTRA</sequence>
<keyword evidence="7" id="KW-1133">Transmembrane helix</keyword>
<dbReference type="PANTHER" id="PTHR43289:SF34">
    <property type="entry name" value="SERINE_THREONINE-PROTEIN KINASE YBDM-RELATED"/>
    <property type="match status" value="1"/>
</dbReference>
<keyword evidence="1" id="KW-0808">Transferase</keyword>
<keyword evidence="4 5" id="KW-0067">ATP-binding</keyword>
<dbReference type="RefSeq" id="WP_188340608.1">
    <property type="nucleotide sequence ID" value="NZ_CP061281.1"/>
</dbReference>
<evidence type="ECO:0000256" key="2">
    <source>
        <dbReference type="ARBA" id="ARBA00022741"/>
    </source>
</evidence>
<dbReference type="AlphaFoldDB" id="A0A7H1BGU2"/>
<feature type="compositionally biased region" description="Low complexity" evidence="6">
    <location>
        <begin position="331"/>
        <end position="350"/>
    </location>
</feature>
<feature type="compositionally biased region" description="Low complexity" evidence="6">
    <location>
        <begin position="389"/>
        <end position="412"/>
    </location>
</feature>
<dbReference type="KEGG" id="sxn:IAG42_32945"/>
<evidence type="ECO:0000313" key="10">
    <source>
        <dbReference type="Proteomes" id="UP000516428"/>
    </source>
</evidence>
<evidence type="ECO:0000256" key="5">
    <source>
        <dbReference type="PROSITE-ProRule" id="PRU10141"/>
    </source>
</evidence>
<feature type="transmembrane region" description="Helical" evidence="7">
    <location>
        <begin position="356"/>
        <end position="377"/>
    </location>
</feature>
<keyword evidence="9" id="KW-0723">Serine/threonine-protein kinase</keyword>
<evidence type="ECO:0000256" key="7">
    <source>
        <dbReference type="SAM" id="Phobius"/>
    </source>
</evidence>
<dbReference type="Gene3D" id="1.10.510.10">
    <property type="entry name" value="Transferase(Phosphotransferase) domain 1"/>
    <property type="match status" value="1"/>
</dbReference>
<protein>
    <submittedName>
        <fullName evidence="9">Serine/threonine protein kinase</fullName>
    </submittedName>
</protein>
<dbReference type="GO" id="GO:0005524">
    <property type="term" value="F:ATP binding"/>
    <property type="evidence" value="ECO:0007669"/>
    <property type="project" value="UniProtKB-UniRule"/>
</dbReference>
<keyword evidence="7" id="KW-0472">Membrane</keyword>
<keyword evidence="2 5" id="KW-0547">Nucleotide-binding</keyword>
<dbReference type="SUPFAM" id="SSF56112">
    <property type="entry name" value="Protein kinase-like (PK-like)"/>
    <property type="match status" value="1"/>
</dbReference>
<evidence type="ECO:0000256" key="3">
    <source>
        <dbReference type="ARBA" id="ARBA00022777"/>
    </source>
</evidence>
<dbReference type="SMART" id="SM00220">
    <property type="entry name" value="S_TKc"/>
    <property type="match status" value="1"/>
</dbReference>
<evidence type="ECO:0000256" key="6">
    <source>
        <dbReference type="SAM" id="MobiDB-lite"/>
    </source>
</evidence>
<feature type="compositionally biased region" description="Gly residues" evidence="6">
    <location>
        <begin position="456"/>
        <end position="474"/>
    </location>
</feature>
<keyword evidence="10" id="KW-1185">Reference proteome</keyword>
<proteinExistence type="predicted"/>
<dbReference type="PROSITE" id="PS50011">
    <property type="entry name" value="PROTEIN_KINASE_DOM"/>
    <property type="match status" value="1"/>
</dbReference>
<evidence type="ECO:0000313" key="9">
    <source>
        <dbReference type="EMBL" id="QNS07947.1"/>
    </source>
</evidence>
<keyword evidence="7" id="KW-0812">Transmembrane</keyword>
<feature type="region of interest" description="Disordered" evidence="6">
    <location>
        <begin position="382"/>
        <end position="484"/>
    </location>
</feature>
<evidence type="ECO:0000259" key="8">
    <source>
        <dbReference type="PROSITE" id="PS50011"/>
    </source>
</evidence>
<dbReference type="GO" id="GO:0004674">
    <property type="term" value="F:protein serine/threonine kinase activity"/>
    <property type="evidence" value="ECO:0007669"/>
    <property type="project" value="UniProtKB-KW"/>
</dbReference>
<feature type="compositionally biased region" description="Basic and acidic residues" evidence="6">
    <location>
        <begin position="414"/>
        <end position="430"/>
    </location>
</feature>
<evidence type="ECO:0000256" key="1">
    <source>
        <dbReference type="ARBA" id="ARBA00022679"/>
    </source>
</evidence>
<dbReference type="PROSITE" id="PS00107">
    <property type="entry name" value="PROTEIN_KINASE_ATP"/>
    <property type="match status" value="1"/>
</dbReference>
<dbReference type="Pfam" id="PF00069">
    <property type="entry name" value="Pkinase"/>
    <property type="match status" value="1"/>
</dbReference>
<feature type="domain" description="Protein kinase" evidence="8">
    <location>
        <begin position="29"/>
        <end position="286"/>
    </location>
</feature>
<dbReference type="InterPro" id="IPR000719">
    <property type="entry name" value="Prot_kinase_dom"/>
</dbReference>
<dbReference type="InterPro" id="IPR011009">
    <property type="entry name" value="Kinase-like_dom_sf"/>
</dbReference>
<keyword evidence="3 9" id="KW-0418">Kinase</keyword>
<accession>A0A7H1BGU2</accession>
<name>A0A7H1BGU2_9ACTN</name>
<feature type="binding site" evidence="5">
    <location>
        <position position="57"/>
    </location>
    <ligand>
        <name>ATP</name>
        <dbReference type="ChEBI" id="CHEBI:30616"/>
    </ligand>
</feature>
<dbReference type="PANTHER" id="PTHR43289">
    <property type="entry name" value="MITOGEN-ACTIVATED PROTEIN KINASE KINASE KINASE 20-RELATED"/>
    <property type="match status" value="1"/>
</dbReference>
<evidence type="ECO:0000256" key="4">
    <source>
        <dbReference type="ARBA" id="ARBA00022840"/>
    </source>
</evidence>
<feature type="region of interest" description="Disordered" evidence="6">
    <location>
        <begin position="315"/>
        <end position="350"/>
    </location>
</feature>
<dbReference type="InterPro" id="IPR008271">
    <property type="entry name" value="Ser/Thr_kinase_AS"/>
</dbReference>
<reference evidence="9 10" key="1">
    <citation type="submission" date="2020-09" db="EMBL/GenBank/DDBJ databases">
        <title>A novel species.</title>
        <authorList>
            <person name="Gao J."/>
        </authorList>
    </citation>
    <scope>NUCLEOTIDE SEQUENCE [LARGE SCALE GENOMIC DNA]</scope>
    <source>
        <strain evidence="9 10">CRXT-Y-14</strain>
    </source>
</reference>
<dbReference type="InterPro" id="IPR017441">
    <property type="entry name" value="Protein_kinase_ATP_BS"/>
</dbReference>
<dbReference type="PROSITE" id="PS00108">
    <property type="entry name" value="PROTEIN_KINASE_ST"/>
    <property type="match status" value="1"/>
</dbReference>
<dbReference type="Proteomes" id="UP000516428">
    <property type="component" value="Chromosome"/>
</dbReference>
<dbReference type="EMBL" id="CP061281">
    <property type="protein sequence ID" value="QNS07947.1"/>
    <property type="molecule type" value="Genomic_DNA"/>
</dbReference>
<dbReference type="Gene3D" id="3.30.200.20">
    <property type="entry name" value="Phosphorylase Kinase, domain 1"/>
    <property type="match status" value="1"/>
</dbReference>